<dbReference type="InterPro" id="IPR013094">
    <property type="entry name" value="AB_hydrolase_3"/>
</dbReference>
<dbReference type="InterPro" id="IPR029058">
    <property type="entry name" value="AB_hydrolase_fold"/>
</dbReference>
<feature type="transmembrane region" description="Helical" evidence="2">
    <location>
        <begin position="6"/>
        <end position="22"/>
    </location>
</feature>
<feature type="domain" description="Alpha/beta hydrolase fold-3" evidence="3">
    <location>
        <begin position="106"/>
        <end position="306"/>
    </location>
</feature>
<keyword evidence="2" id="KW-0472">Membrane</keyword>
<proteinExistence type="predicted"/>
<name>A0A7H8UZJ5_STRSA</name>
<dbReference type="PANTHER" id="PTHR48081:SF8">
    <property type="entry name" value="ALPHA_BETA HYDROLASE FOLD-3 DOMAIN-CONTAINING PROTEIN-RELATED"/>
    <property type="match status" value="1"/>
</dbReference>
<reference evidence="4 5" key="1">
    <citation type="submission" date="2019-06" db="EMBL/GenBank/DDBJ databases">
        <title>The organization of the Streptococcus sanguinis genomes.</title>
        <authorList>
            <person name="Wang H.Y."/>
            <person name="Chen Y.Y.M."/>
            <person name="Wu C.H."/>
        </authorList>
    </citation>
    <scope>NUCLEOTIDE SEQUENCE [LARGE SCALE GENOMIC DNA]</scope>
    <source>
        <strain evidence="4 5">CGMH058</strain>
    </source>
</reference>
<dbReference type="Pfam" id="PF07859">
    <property type="entry name" value="Abhydrolase_3"/>
    <property type="match status" value="1"/>
</dbReference>
<protein>
    <submittedName>
        <fullName evidence="4">Alpha/beta hydrolase</fullName>
    </submittedName>
</protein>
<sequence>MNGLFIGLGIFVILIMCWMGYVRKVERRSFSSYLLERLLFLFFKPLTYSKDEPAKFEQAFNKMAKGNDVPIANPKKYIKVDVQEKDVDGMQVFVWNEKKDTNQKVIFFTHGGAYVLQPTKMHFTLVHKIAQAIDAKVVFPIYPKTPKHQYRETYEKLEKLYRRILEENTNPNSIIFMGDSAGGGLSLGFAIYLKELSLPQPKEIVLFSPWVDIATDNSEIALYEPFDPFLKQSGIQEVAKFWAGEELKQPLVSPLFGDLSGLGRISIYIGTHDIFYPDNRLLHEKLLKEGITHRYIEREKMNHVYVLFPIKEAREDIQELIEELKK</sequence>
<dbReference type="PANTHER" id="PTHR48081">
    <property type="entry name" value="AB HYDROLASE SUPERFAMILY PROTEIN C4A8.06C"/>
    <property type="match status" value="1"/>
</dbReference>
<evidence type="ECO:0000256" key="2">
    <source>
        <dbReference type="SAM" id="Phobius"/>
    </source>
</evidence>
<dbReference type="AlphaFoldDB" id="A0A7H8UZJ5"/>
<organism evidence="4 5">
    <name type="scientific">Streptococcus sanguinis</name>
    <dbReference type="NCBI Taxonomy" id="1305"/>
    <lineage>
        <taxon>Bacteria</taxon>
        <taxon>Bacillati</taxon>
        <taxon>Bacillota</taxon>
        <taxon>Bacilli</taxon>
        <taxon>Lactobacillales</taxon>
        <taxon>Streptococcaceae</taxon>
        <taxon>Streptococcus</taxon>
    </lineage>
</organism>
<evidence type="ECO:0000313" key="5">
    <source>
        <dbReference type="Proteomes" id="UP000509535"/>
    </source>
</evidence>
<dbReference type="Proteomes" id="UP000509535">
    <property type="component" value="Chromosome"/>
</dbReference>
<dbReference type="GO" id="GO:0016787">
    <property type="term" value="F:hydrolase activity"/>
    <property type="evidence" value="ECO:0007669"/>
    <property type="project" value="UniProtKB-KW"/>
</dbReference>
<evidence type="ECO:0000313" key="4">
    <source>
        <dbReference type="EMBL" id="QLB49538.1"/>
    </source>
</evidence>
<dbReference type="EMBL" id="CP040798">
    <property type="protein sequence ID" value="QLB49538.1"/>
    <property type="molecule type" value="Genomic_DNA"/>
</dbReference>
<dbReference type="Gene3D" id="3.40.50.1820">
    <property type="entry name" value="alpha/beta hydrolase"/>
    <property type="match status" value="1"/>
</dbReference>
<accession>A0A7H8UZJ5</accession>
<evidence type="ECO:0000256" key="1">
    <source>
        <dbReference type="ARBA" id="ARBA00022801"/>
    </source>
</evidence>
<evidence type="ECO:0000259" key="3">
    <source>
        <dbReference type="Pfam" id="PF07859"/>
    </source>
</evidence>
<keyword evidence="1 4" id="KW-0378">Hydrolase</keyword>
<keyword evidence="2" id="KW-1133">Transmembrane helix</keyword>
<dbReference type="InterPro" id="IPR050300">
    <property type="entry name" value="GDXG_lipolytic_enzyme"/>
</dbReference>
<keyword evidence="2" id="KW-0812">Transmembrane</keyword>
<gene>
    <name evidence="4" type="ORF">FDP16_02625</name>
</gene>
<dbReference type="RefSeq" id="WP_176798458.1">
    <property type="nucleotide sequence ID" value="NZ_CP040798.1"/>
</dbReference>
<dbReference type="SUPFAM" id="SSF53474">
    <property type="entry name" value="alpha/beta-Hydrolases"/>
    <property type="match status" value="1"/>
</dbReference>